<dbReference type="Pfam" id="PF06230">
    <property type="entry name" value="LpxI_C"/>
    <property type="match status" value="1"/>
</dbReference>
<dbReference type="Proteomes" id="UP000019140">
    <property type="component" value="Unassembled WGS sequence"/>
</dbReference>
<gene>
    <name evidence="3" type="ORF">ETSY2_03890</name>
</gene>
<dbReference type="Pfam" id="PF17930">
    <property type="entry name" value="LpxI_N"/>
    <property type="match status" value="1"/>
</dbReference>
<dbReference type="Gene3D" id="3.40.50.20">
    <property type="match status" value="1"/>
</dbReference>
<evidence type="ECO:0000313" key="3">
    <source>
        <dbReference type="EMBL" id="ETX08692.1"/>
    </source>
</evidence>
<dbReference type="InterPro" id="IPR043167">
    <property type="entry name" value="LpxI_C_sf"/>
</dbReference>
<dbReference type="Gene3D" id="3.40.140.80">
    <property type="match status" value="1"/>
</dbReference>
<proteinExistence type="predicted"/>
<protein>
    <recommendedName>
        <fullName evidence="5">LpxI family protein</fullName>
    </recommendedName>
</protein>
<feature type="domain" description="LpxI C-terminal" evidence="1">
    <location>
        <begin position="135"/>
        <end position="264"/>
    </location>
</feature>
<comment type="caution">
    <text evidence="3">The sequence shown here is derived from an EMBL/GenBank/DDBJ whole genome shotgun (WGS) entry which is preliminary data.</text>
</comment>
<dbReference type="EMBL" id="AZHX01000155">
    <property type="protein sequence ID" value="ETX08692.1"/>
    <property type="molecule type" value="Genomic_DNA"/>
</dbReference>
<dbReference type="PANTHER" id="PTHR39962">
    <property type="entry name" value="BLL4848 PROTEIN"/>
    <property type="match status" value="1"/>
</dbReference>
<evidence type="ECO:0000259" key="1">
    <source>
        <dbReference type="Pfam" id="PF06230"/>
    </source>
</evidence>
<dbReference type="InterPro" id="IPR010415">
    <property type="entry name" value="LpxI_C"/>
</dbReference>
<dbReference type="AlphaFoldDB" id="W4MG85"/>
<sequence>MQHLGMIAGAGEFPLLIARQAHEAGRPLPTVALSTQIAAALAPYCHTLAQYGPGQVTKILRELHRQGVKQVVIVGKVHKQFLFETPRLDFRALRLLRQLRDYRDGALFEAIQQEFAREGIEIVAQTRLLGHLLTPQGVLGMRRPSAREWDDIRYGFVQAKQVVALDIGQTLVVRHRTVLAVEAVEGTDAAIRRGCQLGRRGAVIVKVSRPQQDPRFDIPAVGPDTLREVIAGRARVLAVEAGRTLMLHRDDLVASANAHRVALVGVTPQMWEARGDRAKMI</sequence>
<keyword evidence="4" id="KW-1185">Reference proteome</keyword>
<dbReference type="PANTHER" id="PTHR39962:SF1">
    <property type="entry name" value="LPXI FAMILY PROTEIN"/>
    <property type="match status" value="1"/>
</dbReference>
<name>W4MG85_9BACT</name>
<evidence type="ECO:0008006" key="5">
    <source>
        <dbReference type="Google" id="ProtNLM"/>
    </source>
</evidence>
<organism evidence="3 4">
    <name type="scientific">Candidatus Entotheonella gemina</name>
    <dbReference type="NCBI Taxonomy" id="1429439"/>
    <lineage>
        <taxon>Bacteria</taxon>
        <taxon>Pseudomonadati</taxon>
        <taxon>Nitrospinota/Tectimicrobiota group</taxon>
        <taxon>Candidatus Tectimicrobiota</taxon>
        <taxon>Candidatus Entotheonellia</taxon>
        <taxon>Candidatus Entotheonellales</taxon>
        <taxon>Candidatus Entotheonellaceae</taxon>
        <taxon>Candidatus Entotheonella</taxon>
    </lineage>
</organism>
<evidence type="ECO:0000313" key="4">
    <source>
        <dbReference type="Proteomes" id="UP000019140"/>
    </source>
</evidence>
<evidence type="ECO:0000259" key="2">
    <source>
        <dbReference type="Pfam" id="PF17930"/>
    </source>
</evidence>
<dbReference type="HOGENOM" id="CLU_085042_0_0_7"/>
<dbReference type="InterPro" id="IPR041255">
    <property type="entry name" value="LpxI_N"/>
</dbReference>
<feature type="domain" description="LpxI N-terminal" evidence="2">
    <location>
        <begin position="4"/>
        <end position="131"/>
    </location>
</feature>
<dbReference type="InterPro" id="IPR053174">
    <property type="entry name" value="LpxI"/>
</dbReference>
<accession>W4MG85</accession>
<reference evidence="3 4" key="1">
    <citation type="journal article" date="2014" name="Nature">
        <title>An environmental bacterial taxon with a large and distinct metabolic repertoire.</title>
        <authorList>
            <person name="Wilson M.C."/>
            <person name="Mori T."/>
            <person name="Ruckert C."/>
            <person name="Uria A.R."/>
            <person name="Helf M.J."/>
            <person name="Takada K."/>
            <person name="Gernert C."/>
            <person name="Steffens U.A."/>
            <person name="Heycke N."/>
            <person name="Schmitt S."/>
            <person name="Rinke C."/>
            <person name="Helfrich E.J."/>
            <person name="Brachmann A.O."/>
            <person name="Gurgui C."/>
            <person name="Wakimoto T."/>
            <person name="Kracht M."/>
            <person name="Crusemann M."/>
            <person name="Hentschel U."/>
            <person name="Abe I."/>
            <person name="Matsunaga S."/>
            <person name="Kalinowski J."/>
            <person name="Takeyama H."/>
            <person name="Piel J."/>
        </authorList>
    </citation>
    <scope>NUCLEOTIDE SEQUENCE [LARGE SCALE GENOMIC DNA]</scope>
    <source>
        <strain evidence="4">TSY2</strain>
    </source>
</reference>